<accession>A0ABR4CVB5</accession>
<feature type="signal peptide" evidence="10">
    <location>
        <begin position="1"/>
        <end position="18"/>
    </location>
</feature>
<protein>
    <recommendedName>
        <fullName evidence="9">glucan 1,3-beta-glucosidase</fullName>
        <ecNumber evidence="9">3.2.1.58</ecNumber>
    </recommendedName>
</protein>
<evidence type="ECO:0000256" key="7">
    <source>
        <dbReference type="ARBA" id="ARBA00023316"/>
    </source>
</evidence>
<comment type="catalytic activity">
    <reaction evidence="8">
        <text>Successive hydrolysis of beta-D-glucose units from the non-reducing ends of (1-&gt;3)-beta-D-glucans, releasing alpha-glucose.</text>
        <dbReference type="EC" id="3.2.1.58"/>
    </reaction>
</comment>
<gene>
    <name evidence="11" type="ORF">VTL71DRAFT_11210</name>
</gene>
<keyword evidence="4 10" id="KW-0732">Signal</keyword>
<evidence type="ECO:0000313" key="11">
    <source>
        <dbReference type="EMBL" id="KAL2073884.1"/>
    </source>
</evidence>
<dbReference type="EC" id="3.2.1.58" evidence="9"/>
<keyword evidence="5" id="KW-0378">Hydrolase</keyword>
<evidence type="ECO:0000256" key="1">
    <source>
        <dbReference type="ARBA" id="ARBA00004613"/>
    </source>
</evidence>
<dbReference type="PANTHER" id="PTHR31297">
    <property type="entry name" value="GLUCAN ENDO-1,6-BETA-GLUCOSIDASE B"/>
    <property type="match status" value="1"/>
</dbReference>
<feature type="chain" id="PRO_5047404669" description="glucan 1,3-beta-glucosidase" evidence="10">
    <location>
        <begin position="19"/>
        <end position="443"/>
    </location>
</feature>
<comment type="subcellular location">
    <subcellularLocation>
        <location evidence="1">Secreted</location>
    </subcellularLocation>
</comment>
<keyword evidence="12" id="KW-1185">Reference proteome</keyword>
<keyword evidence="3" id="KW-0964">Secreted</keyword>
<evidence type="ECO:0000256" key="4">
    <source>
        <dbReference type="ARBA" id="ARBA00022729"/>
    </source>
</evidence>
<evidence type="ECO:0000256" key="8">
    <source>
        <dbReference type="ARBA" id="ARBA00036824"/>
    </source>
</evidence>
<evidence type="ECO:0000256" key="5">
    <source>
        <dbReference type="ARBA" id="ARBA00022801"/>
    </source>
</evidence>
<name>A0ABR4CVB5_9HELO</name>
<reference evidence="11 12" key="1">
    <citation type="journal article" date="2024" name="Commun. Biol.">
        <title>Comparative genomic analysis of thermophilic fungi reveals convergent evolutionary adaptations and gene losses.</title>
        <authorList>
            <person name="Steindorff A.S."/>
            <person name="Aguilar-Pontes M.V."/>
            <person name="Robinson A.J."/>
            <person name="Andreopoulos B."/>
            <person name="LaButti K."/>
            <person name="Kuo A."/>
            <person name="Mondo S."/>
            <person name="Riley R."/>
            <person name="Otillar R."/>
            <person name="Haridas S."/>
            <person name="Lipzen A."/>
            <person name="Grimwood J."/>
            <person name="Schmutz J."/>
            <person name="Clum A."/>
            <person name="Reid I.D."/>
            <person name="Moisan M.C."/>
            <person name="Butler G."/>
            <person name="Nguyen T.T.M."/>
            <person name="Dewar K."/>
            <person name="Conant G."/>
            <person name="Drula E."/>
            <person name="Henrissat B."/>
            <person name="Hansel C."/>
            <person name="Singer S."/>
            <person name="Hutchinson M.I."/>
            <person name="de Vries R.P."/>
            <person name="Natvig D.O."/>
            <person name="Powell A.J."/>
            <person name="Tsang A."/>
            <person name="Grigoriev I.V."/>
        </authorList>
    </citation>
    <scope>NUCLEOTIDE SEQUENCE [LARGE SCALE GENOMIC DNA]</scope>
    <source>
        <strain evidence="11 12">CBS 494.80</strain>
    </source>
</reference>
<dbReference type="InterPro" id="IPR050386">
    <property type="entry name" value="Glycosyl_hydrolase_5"/>
</dbReference>
<comment type="similarity">
    <text evidence="2">Belongs to the glycosyl hydrolase 5 (cellulase A) family.</text>
</comment>
<evidence type="ECO:0000256" key="3">
    <source>
        <dbReference type="ARBA" id="ARBA00022525"/>
    </source>
</evidence>
<proteinExistence type="inferred from homology"/>
<evidence type="ECO:0000256" key="2">
    <source>
        <dbReference type="ARBA" id="ARBA00005641"/>
    </source>
</evidence>
<dbReference type="Gene3D" id="3.20.20.80">
    <property type="entry name" value="Glycosidases"/>
    <property type="match status" value="1"/>
</dbReference>
<dbReference type="EMBL" id="JAZHXI010000003">
    <property type="protein sequence ID" value="KAL2073884.1"/>
    <property type="molecule type" value="Genomic_DNA"/>
</dbReference>
<evidence type="ECO:0000256" key="6">
    <source>
        <dbReference type="ARBA" id="ARBA00023295"/>
    </source>
</evidence>
<dbReference type="Proteomes" id="UP001595075">
    <property type="component" value="Unassembled WGS sequence"/>
</dbReference>
<organism evidence="11 12">
    <name type="scientific">Oculimacula yallundae</name>
    <dbReference type="NCBI Taxonomy" id="86028"/>
    <lineage>
        <taxon>Eukaryota</taxon>
        <taxon>Fungi</taxon>
        <taxon>Dikarya</taxon>
        <taxon>Ascomycota</taxon>
        <taxon>Pezizomycotina</taxon>
        <taxon>Leotiomycetes</taxon>
        <taxon>Helotiales</taxon>
        <taxon>Ploettnerulaceae</taxon>
        <taxon>Oculimacula</taxon>
    </lineage>
</organism>
<keyword evidence="6" id="KW-0326">Glycosidase</keyword>
<sequence length="443" mass="49328">MRFTLFASVALLLVTAQALPATVPVAELDSPNSTLSNLGVSLQHNADSHGPVWNWHNLKFPKIEASLQRFARFLNWKATVNFVDWTTYKANGVNLGAWFEQEKNYDPVWWNTYAPSAPDEWTFCQILADKCGPILEKRYATWVTTADIDKLAKVGVNTLRIPTTYAAWIDVPESEFYHGNQQKYLSTITNYAITKYGMHIIVGLHSLPGGVNSLDIGEGLGHKAWFFNSTNFDYSMQAVDSVLSWMKNSGHLGSFTFAPLNEVSDNLDGFGSATGLTTEGTNWVNTYIKACLAKIAKVDKRIPLMLQDSFQGEQFWSPFYDAGTNMVIDSHVYYFAAAGTYSQYVAPAICGQGSATAGDKKFPVFIGEWSLQTMYNNTLAARKTLFDTQRYSWANYASGGSFWNVKNLNQDKVDGEGSVQNYWDYMSLIDAGVITSATNASYC</sequence>
<dbReference type="InterPro" id="IPR017853">
    <property type="entry name" value="GH"/>
</dbReference>
<dbReference type="SUPFAM" id="SSF51445">
    <property type="entry name" value="(Trans)glycosidases"/>
    <property type="match status" value="1"/>
</dbReference>
<dbReference type="PANTHER" id="PTHR31297:SF1">
    <property type="entry name" value="GLUCAN 1,3-BETA-GLUCOSIDASE I_II-RELATED"/>
    <property type="match status" value="1"/>
</dbReference>
<keyword evidence="7" id="KW-0961">Cell wall biogenesis/degradation</keyword>
<evidence type="ECO:0000313" key="12">
    <source>
        <dbReference type="Proteomes" id="UP001595075"/>
    </source>
</evidence>
<evidence type="ECO:0000256" key="9">
    <source>
        <dbReference type="ARBA" id="ARBA00038929"/>
    </source>
</evidence>
<comment type="caution">
    <text evidence="11">The sequence shown here is derived from an EMBL/GenBank/DDBJ whole genome shotgun (WGS) entry which is preliminary data.</text>
</comment>
<evidence type="ECO:0000256" key="10">
    <source>
        <dbReference type="SAM" id="SignalP"/>
    </source>
</evidence>